<evidence type="ECO:0000256" key="3">
    <source>
        <dbReference type="PIRSR" id="PIRSR607760-2"/>
    </source>
</evidence>
<gene>
    <name evidence="4" type="ORF">IAB38_07030</name>
</gene>
<keyword evidence="2" id="KW-0464">Manganese</keyword>
<dbReference type="InterPro" id="IPR007760">
    <property type="entry name" value="Mn_catalase"/>
</dbReference>
<dbReference type="EMBL" id="DVHC01000065">
    <property type="protein sequence ID" value="HIR59788.1"/>
    <property type="molecule type" value="Genomic_DNA"/>
</dbReference>
<accession>A0A9D1DVK0</accession>
<dbReference type="Proteomes" id="UP000824232">
    <property type="component" value="Unassembled WGS sequence"/>
</dbReference>
<keyword evidence="2" id="KW-0479">Metal-binding</keyword>
<reference evidence="4" key="1">
    <citation type="submission" date="2020-10" db="EMBL/GenBank/DDBJ databases">
        <authorList>
            <person name="Gilroy R."/>
        </authorList>
    </citation>
    <scope>NUCLEOTIDE SEQUENCE</scope>
    <source>
        <strain evidence="4">CHK184-20233</strain>
    </source>
</reference>
<evidence type="ECO:0000313" key="4">
    <source>
        <dbReference type="EMBL" id="HIR59788.1"/>
    </source>
</evidence>
<dbReference type="SUPFAM" id="SSF47240">
    <property type="entry name" value="Ferritin-like"/>
    <property type="match status" value="1"/>
</dbReference>
<name>A0A9D1DVK0_9FIRM</name>
<feature type="binding site" evidence="2">
    <location>
        <position position="136"/>
    </location>
    <ligand>
        <name>Mn(2+)</name>
        <dbReference type="ChEBI" id="CHEBI:29035"/>
        <label>1</label>
    </ligand>
</feature>
<comment type="cofactor">
    <cofactor evidence="3">
        <name>Ca(2+)</name>
        <dbReference type="ChEBI" id="CHEBI:29108"/>
    </cofactor>
    <text evidence="3">Binds 1 Ca(2+) ion per subunit.</text>
</comment>
<dbReference type="InterPro" id="IPR012347">
    <property type="entry name" value="Ferritin-like"/>
</dbReference>
<comment type="cofactor">
    <cofactor evidence="2">
        <name>Mn(2+)</name>
        <dbReference type="ChEBI" id="CHEBI:29035"/>
    </cofactor>
    <text evidence="2">Binds 2 manganese ions per subunit.</text>
</comment>
<evidence type="ECO:0000256" key="1">
    <source>
        <dbReference type="ARBA" id="ARBA00007644"/>
    </source>
</evidence>
<sequence>MFKYAKRLQYPINIKKKDINMAKQLITQYGGSNGELAAALRYLNQRYTMPDQKGQALLTDIGTEELAHVEMISTMVYQLLKDATVEEMKAAGLAPHYAEHKNALYPTDANGVPFTVAYFATTGDPLADIMEDMAAEQKARAVYENLIDLTDDPDVIGPLLWLRQREIVHYNAFEDLFNYYDKMLNKRR</sequence>
<dbReference type="GO" id="GO:0046872">
    <property type="term" value="F:metal ion binding"/>
    <property type="evidence" value="ECO:0007669"/>
    <property type="project" value="UniProtKB-KW"/>
</dbReference>
<reference evidence="4" key="2">
    <citation type="journal article" date="2021" name="PeerJ">
        <title>Extensive microbial diversity within the chicken gut microbiome revealed by metagenomics and culture.</title>
        <authorList>
            <person name="Gilroy R."/>
            <person name="Ravi A."/>
            <person name="Getino M."/>
            <person name="Pursley I."/>
            <person name="Horton D.L."/>
            <person name="Alikhan N.F."/>
            <person name="Baker D."/>
            <person name="Gharbi K."/>
            <person name="Hall N."/>
            <person name="Watson M."/>
            <person name="Adriaenssens E.M."/>
            <person name="Foster-Nyarko E."/>
            <person name="Jarju S."/>
            <person name="Secka A."/>
            <person name="Antonio M."/>
            <person name="Oren A."/>
            <person name="Chaudhuri R.R."/>
            <person name="La Ragione R."/>
            <person name="Hildebrand F."/>
            <person name="Pallen M.J."/>
        </authorList>
    </citation>
    <scope>NUCLEOTIDE SEQUENCE</scope>
    <source>
        <strain evidence="4">CHK184-20233</strain>
    </source>
</reference>
<dbReference type="Pfam" id="PF05067">
    <property type="entry name" value="Mn_catalase"/>
    <property type="match status" value="1"/>
</dbReference>
<feature type="binding site" evidence="2">
    <location>
        <position position="68"/>
    </location>
    <ligand>
        <name>Mn(2+)</name>
        <dbReference type="ChEBI" id="CHEBI:29035"/>
        <label>1</label>
    </ligand>
</feature>
<keyword evidence="3" id="KW-0106">Calcium</keyword>
<dbReference type="InterPro" id="IPR009078">
    <property type="entry name" value="Ferritin-like_SF"/>
</dbReference>
<protein>
    <submittedName>
        <fullName evidence="4">Manganese catalase family protein</fullName>
    </submittedName>
</protein>
<dbReference type="CDD" id="cd01051">
    <property type="entry name" value="Mn_catalase"/>
    <property type="match status" value="1"/>
</dbReference>
<feature type="binding site" evidence="2">
    <location>
        <position position="169"/>
    </location>
    <ligand>
        <name>Mn(2+)</name>
        <dbReference type="ChEBI" id="CHEBI:29035"/>
        <label>1</label>
    </ligand>
</feature>
<dbReference type="Gene3D" id="1.20.1260.10">
    <property type="match status" value="1"/>
</dbReference>
<comment type="caution">
    <text evidence="4">The sequence shown here is derived from an EMBL/GenBank/DDBJ whole genome shotgun (WGS) entry which is preliminary data.</text>
</comment>
<evidence type="ECO:0000313" key="5">
    <source>
        <dbReference type="Proteomes" id="UP000824232"/>
    </source>
</evidence>
<organism evidence="4 5">
    <name type="scientific">Candidatus Onthousia excrementipullorum</name>
    <dbReference type="NCBI Taxonomy" id="2840884"/>
    <lineage>
        <taxon>Bacteria</taxon>
        <taxon>Bacillati</taxon>
        <taxon>Bacillota</taxon>
        <taxon>Bacilli</taxon>
        <taxon>Candidatus Onthousia</taxon>
    </lineage>
</organism>
<proteinExistence type="inferred from homology"/>
<feature type="binding site" evidence="2">
    <location>
        <position position="65"/>
    </location>
    <ligand>
        <name>Mn(2+)</name>
        <dbReference type="ChEBI" id="CHEBI:29035"/>
        <label>1</label>
    </ligand>
</feature>
<feature type="binding site" evidence="2">
    <location>
        <position position="35"/>
    </location>
    <ligand>
        <name>Mn(2+)</name>
        <dbReference type="ChEBI" id="CHEBI:29035"/>
        <label>1</label>
    </ligand>
</feature>
<evidence type="ECO:0000256" key="2">
    <source>
        <dbReference type="PIRSR" id="PIRSR607760-1"/>
    </source>
</evidence>
<dbReference type="InterPro" id="IPR039377">
    <property type="entry name" value="Mn_catalase_dom"/>
</dbReference>
<feature type="binding site" evidence="3">
    <location>
        <position position="60"/>
    </location>
    <ligand>
        <name>Ca(2+)</name>
        <dbReference type="ChEBI" id="CHEBI:29108"/>
    </ligand>
</feature>
<dbReference type="AlphaFoldDB" id="A0A9D1DVK0"/>
<comment type="similarity">
    <text evidence="1">Belongs to the manganese catalase family.</text>
</comment>